<keyword evidence="5" id="KW-1185">Reference proteome</keyword>
<evidence type="ECO:0000313" key="7">
    <source>
        <dbReference type="RefSeq" id="XP_019613541.1"/>
    </source>
</evidence>
<gene>
    <name evidence="6 7" type="primary">LOC109461604</name>
</gene>
<accession>A0A6P4XAT0</accession>
<feature type="domain" description="3CxxC-type" evidence="4">
    <location>
        <begin position="31"/>
        <end position="128"/>
    </location>
</feature>
<dbReference type="InterPro" id="IPR027377">
    <property type="entry name" value="ZAR1/RTP1-5-like_Znf-3CxxC"/>
</dbReference>
<evidence type="ECO:0000256" key="1">
    <source>
        <dbReference type="ARBA" id="ARBA00022723"/>
    </source>
</evidence>
<name>A0A6P4XAT0_BRABE</name>
<evidence type="ECO:0000313" key="5">
    <source>
        <dbReference type="Proteomes" id="UP000515135"/>
    </source>
</evidence>
<proteinExistence type="predicted"/>
<evidence type="ECO:0000256" key="3">
    <source>
        <dbReference type="ARBA" id="ARBA00022833"/>
    </source>
</evidence>
<keyword evidence="2" id="KW-0863">Zinc-finger</keyword>
<dbReference type="AlphaFoldDB" id="A0A6P4XAT0"/>
<dbReference type="GO" id="GO:0008270">
    <property type="term" value="F:zinc ion binding"/>
    <property type="evidence" value="ECO:0007669"/>
    <property type="project" value="UniProtKB-KW"/>
</dbReference>
<dbReference type="RefSeq" id="XP_019613540.1">
    <property type="nucleotide sequence ID" value="XM_019757981.1"/>
</dbReference>
<dbReference type="Pfam" id="PF13695">
    <property type="entry name" value="Zn_ribbon_3CxxC"/>
    <property type="match status" value="1"/>
</dbReference>
<dbReference type="KEGG" id="bbel:109461604"/>
<evidence type="ECO:0000259" key="4">
    <source>
        <dbReference type="SMART" id="SM01328"/>
    </source>
</evidence>
<keyword evidence="3" id="KW-0862">Zinc</keyword>
<keyword evidence="1" id="KW-0479">Metal-binding</keyword>
<evidence type="ECO:0000256" key="2">
    <source>
        <dbReference type="ARBA" id="ARBA00022771"/>
    </source>
</evidence>
<evidence type="ECO:0000313" key="6">
    <source>
        <dbReference type="RefSeq" id="XP_019613540.1"/>
    </source>
</evidence>
<protein>
    <submittedName>
        <fullName evidence="6 7">Uncharacterized protein LOC109461604</fullName>
    </submittedName>
</protein>
<sequence>MAYIIREVMDNEDPPLRPKDVEWKYRMQSTYGPGYARCTNCNNSWGTQLCWLTVNLKQRRVVKWWEQKCKKCQTPNRMRIRKDDLYMMIEMAIDKYYALIDGTFRKRRLRPTESDPHDMKLCERCRYGEAEQPCWMNLWY</sequence>
<dbReference type="SMART" id="SM01328">
    <property type="entry name" value="zf-3CxxC"/>
    <property type="match status" value="1"/>
</dbReference>
<dbReference type="GeneID" id="109461604"/>
<dbReference type="OrthoDB" id="9969823at2759"/>
<dbReference type="RefSeq" id="XP_019613541.1">
    <property type="nucleotide sequence ID" value="XM_019757982.1"/>
</dbReference>
<dbReference type="Proteomes" id="UP000515135">
    <property type="component" value="Unplaced"/>
</dbReference>
<organism evidence="5 6">
    <name type="scientific">Branchiostoma belcheri</name>
    <name type="common">Amphioxus</name>
    <dbReference type="NCBI Taxonomy" id="7741"/>
    <lineage>
        <taxon>Eukaryota</taxon>
        <taxon>Metazoa</taxon>
        <taxon>Chordata</taxon>
        <taxon>Cephalochordata</taxon>
        <taxon>Leptocardii</taxon>
        <taxon>Amphioxiformes</taxon>
        <taxon>Branchiostomatidae</taxon>
        <taxon>Branchiostoma</taxon>
    </lineage>
</organism>
<reference evidence="6 7" key="1">
    <citation type="submission" date="2025-04" db="UniProtKB">
        <authorList>
            <consortium name="RefSeq"/>
        </authorList>
    </citation>
    <scope>IDENTIFICATION</scope>
    <source>
        <tissue evidence="6 7">Gonad</tissue>
    </source>
</reference>